<dbReference type="Pfam" id="PF06439">
    <property type="entry name" value="3keto-disac_hyd"/>
    <property type="match status" value="1"/>
</dbReference>
<evidence type="ECO:0000259" key="1">
    <source>
        <dbReference type="Pfam" id="PF06439"/>
    </source>
</evidence>
<sequence length="248" mass="28415">MKRDISFYALLLVCFCFVGCQQKQLPEVLKSHKDLASFTKLADTVEVISLFNGNDLTNWYTYIDSLGVNAPESESFFTIEDSTLHFDGPYMGYLCTNDSYKNYYLKVVFHWGEKKYPPRENSKRDSGILYHFPTDAVDNIWPNSIECQVQEEDCGDYYFVSGSHADSPNKDAAVEGEQKHIARTANYENPGQEWNVMEIICIDDKSEHYVNGHLVNEAYNLSNTEGKILLQLEGAEVYYKTVELISLK</sequence>
<gene>
    <name evidence="2" type="ORF">EZS26_003049</name>
</gene>
<dbReference type="Gene3D" id="2.60.120.560">
    <property type="entry name" value="Exo-inulinase, domain 1"/>
    <property type="match status" value="1"/>
</dbReference>
<reference evidence="2 3" key="1">
    <citation type="submission" date="2019-03" db="EMBL/GenBank/DDBJ databases">
        <title>Single cell metagenomics reveals metabolic interactions within the superorganism composed of flagellate Streblomastix strix and complex community of Bacteroidetes bacteria on its surface.</title>
        <authorList>
            <person name="Treitli S.C."/>
            <person name="Kolisko M."/>
            <person name="Husnik F."/>
            <person name="Keeling P."/>
            <person name="Hampl V."/>
        </authorList>
    </citation>
    <scope>NUCLEOTIDE SEQUENCE [LARGE SCALE GENOMIC DNA]</scope>
    <source>
        <strain evidence="2">St1</strain>
    </source>
</reference>
<organism evidence="2 3">
    <name type="scientific">Candidatus Ordinivivax streblomastigis</name>
    <dbReference type="NCBI Taxonomy" id="2540710"/>
    <lineage>
        <taxon>Bacteria</taxon>
        <taxon>Pseudomonadati</taxon>
        <taxon>Bacteroidota</taxon>
        <taxon>Bacteroidia</taxon>
        <taxon>Bacteroidales</taxon>
        <taxon>Candidatus Ordinivivax</taxon>
    </lineage>
</organism>
<protein>
    <recommendedName>
        <fullName evidence="1">3-keto-alpha-glucoside-1,2-lyase/3-keto-2-hydroxy-glucal hydratase domain-containing protein</fullName>
    </recommendedName>
</protein>
<evidence type="ECO:0000313" key="3">
    <source>
        <dbReference type="Proteomes" id="UP000324575"/>
    </source>
</evidence>
<dbReference type="InterPro" id="IPR010496">
    <property type="entry name" value="AL/BT2_dom"/>
</dbReference>
<accession>A0A5M8NXY7</accession>
<feature type="domain" description="3-keto-alpha-glucoside-1,2-lyase/3-keto-2-hydroxy-glucal hydratase" evidence="1">
    <location>
        <begin position="48"/>
        <end position="244"/>
    </location>
</feature>
<dbReference type="AlphaFoldDB" id="A0A5M8NXY7"/>
<dbReference type="EMBL" id="SNRX01000047">
    <property type="protein sequence ID" value="KAA6300804.1"/>
    <property type="molecule type" value="Genomic_DNA"/>
</dbReference>
<evidence type="ECO:0000313" key="2">
    <source>
        <dbReference type="EMBL" id="KAA6300804.1"/>
    </source>
</evidence>
<dbReference type="Proteomes" id="UP000324575">
    <property type="component" value="Unassembled WGS sequence"/>
</dbReference>
<proteinExistence type="predicted"/>
<comment type="caution">
    <text evidence="2">The sequence shown here is derived from an EMBL/GenBank/DDBJ whole genome shotgun (WGS) entry which is preliminary data.</text>
</comment>
<name>A0A5M8NXY7_9BACT</name>
<dbReference type="GO" id="GO:0016787">
    <property type="term" value="F:hydrolase activity"/>
    <property type="evidence" value="ECO:0007669"/>
    <property type="project" value="InterPro"/>
</dbReference>